<dbReference type="SMART" id="SM00028">
    <property type="entry name" value="TPR"/>
    <property type="match status" value="5"/>
</dbReference>
<accession>A0ABD3M3A3</accession>
<evidence type="ECO:0000256" key="3">
    <source>
        <dbReference type="PROSITE-ProRule" id="PRU00339"/>
    </source>
</evidence>
<protein>
    <recommendedName>
        <fullName evidence="7">Kinesin light chain</fullName>
    </recommendedName>
</protein>
<evidence type="ECO:0008006" key="7">
    <source>
        <dbReference type="Google" id="ProtNLM"/>
    </source>
</evidence>
<sequence>MSLIVRASRGGKSMLALNWHRALPTSTPSTYCQQRPRSALHESIQKHYLSMQKCFSSSSDIFHGISLNDKIKEDGVRVNSTTIREAEVVQSEEDKRRTRHLIKEVTRATMTAHYSDVSNENSDDTSNSKGDVSERKTSKLDSYERRLSKLNHAQRLHNDIDQNQQIEAYTHSCMVVGELQYELGYLDDAQDMYMAALKTTMNSGSSSSDVGDDDHGRSVGEQLIIAQCMHSLGAIHARCGEYDEALQCYDESLKRKQQLLLDVTDKIIDGDNATGSLCLRYELAKTYNGLATLEVMKGGEVQWEKALSLLQEAERNYLHGYDIDMVLTKATIEQMTPRHVEALINVRSNIGELLRQRGKNEDAVNALRLALDTAKIALETAIEREATIEQTHNSFSSLIDGPSLDEQRNAVVDLLLQLAGVLMSANNFDEAAATYEQALSAHMSFRKNDNAPTDHKPLSLTTPTNPKVGTIDLSAATRVEATIRTNLAHALAQIGQERLSLEQYQAALSIKRLIGGDSHLEVAHTLMNMGALLGGPLRDFTKALICFKEALYIFRTNLEESSRANNEPEKSIMPLPFDDDDSTEIERHAENALKNISLIEAALLKDRDGKSRVRRK</sequence>
<keyword evidence="6" id="KW-1185">Reference proteome</keyword>
<organism evidence="5 6">
    <name type="scientific">Discostella pseudostelligera</name>
    <dbReference type="NCBI Taxonomy" id="259834"/>
    <lineage>
        <taxon>Eukaryota</taxon>
        <taxon>Sar</taxon>
        <taxon>Stramenopiles</taxon>
        <taxon>Ochrophyta</taxon>
        <taxon>Bacillariophyta</taxon>
        <taxon>Coscinodiscophyceae</taxon>
        <taxon>Thalassiosirophycidae</taxon>
        <taxon>Stephanodiscales</taxon>
        <taxon>Stephanodiscaceae</taxon>
        <taxon>Discostella</taxon>
    </lineage>
</organism>
<dbReference type="InterPro" id="IPR019734">
    <property type="entry name" value="TPR_rpt"/>
</dbReference>
<keyword evidence="1" id="KW-0677">Repeat</keyword>
<dbReference type="Pfam" id="PF13176">
    <property type="entry name" value="TPR_7"/>
    <property type="match status" value="1"/>
</dbReference>
<evidence type="ECO:0000313" key="6">
    <source>
        <dbReference type="Proteomes" id="UP001530293"/>
    </source>
</evidence>
<dbReference type="Pfam" id="PF13374">
    <property type="entry name" value="TPR_10"/>
    <property type="match status" value="2"/>
</dbReference>
<comment type="caution">
    <text evidence="5">The sequence shown here is derived from an EMBL/GenBank/DDBJ whole genome shotgun (WGS) entry which is preliminary data.</text>
</comment>
<dbReference type="PANTHER" id="PTHR45641:SF19">
    <property type="entry name" value="NEPHROCYSTIN-3"/>
    <property type="match status" value="1"/>
</dbReference>
<evidence type="ECO:0000256" key="4">
    <source>
        <dbReference type="SAM" id="MobiDB-lite"/>
    </source>
</evidence>
<name>A0ABD3M3A3_9STRA</name>
<dbReference type="PROSITE" id="PS50005">
    <property type="entry name" value="TPR"/>
    <property type="match status" value="1"/>
</dbReference>
<reference evidence="5 6" key="1">
    <citation type="submission" date="2024-10" db="EMBL/GenBank/DDBJ databases">
        <title>Updated reference genomes for cyclostephanoid diatoms.</title>
        <authorList>
            <person name="Roberts W.R."/>
            <person name="Alverson A.J."/>
        </authorList>
    </citation>
    <scope>NUCLEOTIDE SEQUENCE [LARGE SCALE GENOMIC DNA]</scope>
    <source>
        <strain evidence="5 6">AJA232-27</strain>
    </source>
</reference>
<dbReference type="AlphaFoldDB" id="A0ABD3M3A3"/>
<dbReference type="Gene3D" id="1.25.40.10">
    <property type="entry name" value="Tetratricopeptide repeat domain"/>
    <property type="match status" value="2"/>
</dbReference>
<evidence type="ECO:0000256" key="2">
    <source>
        <dbReference type="ARBA" id="ARBA00022803"/>
    </source>
</evidence>
<gene>
    <name evidence="5" type="ORF">ACHAWU_004306</name>
</gene>
<evidence type="ECO:0000256" key="1">
    <source>
        <dbReference type="ARBA" id="ARBA00022737"/>
    </source>
</evidence>
<dbReference type="EMBL" id="JALLBG020000229">
    <property type="protein sequence ID" value="KAL3758463.1"/>
    <property type="molecule type" value="Genomic_DNA"/>
</dbReference>
<keyword evidence="2 3" id="KW-0802">TPR repeat</keyword>
<dbReference type="Proteomes" id="UP001530293">
    <property type="component" value="Unassembled WGS sequence"/>
</dbReference>
<feature type="repeat" description="TPR" evidence="3">
    <location>
        <begin position="226"/>
        <end position="259"/>
    </location>
</feature>
<feature type="compositionally biased region" description="Basic and acidic residues" evidence="4">
    <location>
        <begin position="131"/>
        <end position="142"/>
    </location>
</feature>
<dbReference type="InterPro" id="IPR011990">
    <property type="entry name" value="TPR-like_helical_dom_sf"/>
</dbReference>
<dbReference type="Pfam" id="PF13424">
    <property type="entry name" value="TPR_12"/>
    <property type="match status" value="1"/>
</dbReference>
<evidence type="ECO:0000313" key="5">
    <source>
        <dbReference type="EMBL" id="KAL3758463.1"/>
    </source>
</evidence>
<feature type="region of interest" description="Disordered" evidence="4">
    <location>
        <begin position="112"/>
        <end position="142"/>
    </location>
</feature>
<dbReference type="SUPFAM" id="SSF48452">
    <property type="entry name" value="TPR-like"/>
    <property type="match status" value="2"/>
</dbReference>
<proteinExistence type="predicted"/>
<feature type="compositionally biased region" description="Polar residues" evidence="4">
    <location>
        <begin position="116"/>
        <end position="130"/>
    </location>
</feature>
<dbReference type="PANTHER" id="PTHR45641">
    <property type="entry name" value="TETRATRICOPEPTIDE REPEAT PROTEIN (AFU_ORTHOLOGUE AFUA_6G03870)"/>
    <property type="match status" value="1"/>
</dbReference>